<evidence type="ECO:0000313" key="6">
    <source>
        <dbReference type="EMBL" id="CAK9883386.1"/>
    </source>
</evidence>
<feature type="compositionally biased region" description="Basic and acidic residues" evidence="3">
    <location>
        <begin position="141"/>
        <end position="150"/>
    </location>
</feature>
<dbReference type="InterPro" id="IPR001245">
    <property type="entry name" value="Ser-Thr/Tyr_kinase_cat_dom"/>
</dbReference>
<reference evidence="6" key="1">
    <citation type="submission" date="2024-03" db="EMBL/GenBank/DDBJ databases">
        <authorList>
            <consortium name="ELIXIR-Norway"/>
            <consortium name="Elixir Norway"/>
        </authorList>
    </citation>
    <scope>NUCLEOTIDE SEQUENCE</scope>
</reference>
<dbReference type="SUPFAM" id="SSF56112">
    <property type="entry name" value="Protein kinase-like (PK-like)"/>
    <property type="match status" value="1"/>
</dbReference>
<dbReference type="InterPro" id="IPR008271">
    <property type="entry name" value="Ser/Thr_kinase_AS"/>
</dbReference>
<dbReference type="InterPro" id="IPR011009">
    <property type="entry name" value="Kinase-like_dom_sf"/>
</dbReference>
<feature type="compositionally biased region" description="Low complexity" evidence="3">
    <location>
        <begin position="33"/>
        <end position="45"/>
    </location>
</feature>
<evidence type="ECO:0000256" key="4">
    <source>
        <dbReference type="SAM" id="Phobius"/>
    </source>
</evidence>
<dbReference type="EMBL" id="OZ023710">
    <property type="protein sequence ID" value="CAK9883386.1"/>
    <property type="molecule type" value="Genomic_DNA"/>
</dbReference>
<dbReference type="Pfam" id="PF07714">
    <property type="entry name" value="PK_Tyr_Ser-Thr"/>
    <property type="match status" value="1"/>
</dbReference>
<evidence type="ECO:0000259" key="5">
    <source>
        <dbReference type="PROSITE" id="PS50011"/>
    </source>
</evidence>
<feature type="transmembrane region" description="Helical" evidence="4">
    <location>
        <begin position="254"/>
        <end position="273"/>
    </location>
</feature>
<accession>A0ABP1C3G1</accession>
<evidence type="ECO:0000256" key="3">
    <source>
        <dbReference type="SAM" id="MobiDB-lite"/>
    </source>
</evidence>
<keyword evidence="4" id="KW-0472">Membrane</keyword>
<keyword evidence="1" id="KW-0547">Nucleotide-binding</keyword>
<dbReference type="PROSITE" id="PS50011">
    <property type="entry name" value="PROTEIN_KINASE_DOM"/>
    <property type="match status" value="1"/>
</dbReference>
<dbReference type="Gene3D" id="3.30.200.20">
    <property type="entry name" value="Phosphorylase Kinase, domain 1"/>
    <property type="match status" value="1"/>
</dbReference>
<dbReference type="PROSITE" id="PS00108">
    <property type="entry name" value="PROTEIN_KINASE_ST"/>
    <property type="match status" value="1"/>
</dbReference>
<dbReference type="PANTHER" id="PTHR47989:SF47">
    <property type="entry name" value="SERINE_THREONINE-PROTEIN KINASE PBL28-RELATED"/>
    <property type="match status" value="1"/>
</dbReference>
<feature type="compositionally biased region" description="Polar residues" evidence="3">
    <location>
        <begin position="121"/>
        <end position="138"/>
    </location>
</feature>
<feature type="domain" description="Protein kinase" evidence="5">
    <location>
        <begin position="389"/>
        <end position="682"/>
    </location>
</feature>
<keyword evidence="7" id="KW-1185">Reference proteome</keyword>
<evidence type="ECO:0000256" key="1">
    <source>
        <dbReference type="ARBA" id="ARBA00022741"/>
    </source>
</evidence>
<keyword evidence="2" id="KW-0067">ATP-binding</keyword>
<dbReference type="Gene3D" id="1.10.510.10">
    <property type="entry name" value="Transferase(Phosphotransferase) domain 1"/>
    <property type="match status" value="1"/>
</dbReference>
<feature type="compositionally biased region" description="Acidic residues" evidence="3">
    <location>
        <begin position="88"/>
        <end position="97"/>
    </location>
</feature>
<gene>
    <name evidence="6" type="ORF">CSSPJE1EN2_LOCUS24637</name>
</gene>
<feature type="transmembrane region" description="Helical" evidence="4">
    <location>
        <begin position="297"/>
        <end position="324"/>
    </location>
</feature>
<keyword evidence="4" id="KW-1133">Transmembrane helix</keyword>
<name>A0ABP1C3G1_9BRYO</name>
<dbReference type="InterPro" id="IPR000719">
    <property type="entry name" value="Prot_kinase_dom"/>
</dbReference>
<protein>
    <recommendedName>
        <fullName evidence="5">Protein kinase domain-containing protein</fullName>
    </recommendedName>
</protein>
<organism evidence="6 7">
    <name type="scientific">Sphagnum jensenii</name>
    <dbReference type="NCBI Taxonomy" id="128206"/>
    <lineage>
        <taxon>Eukaryota</taxon>
        <taxon>Viridiplantae</taxon>
        <taxon>Streptophyta</taxon>
        <taxon>Embryophyta</taxon>
        <taxon>Bryophyta</taxon>
        <taxon>Sphagnophytina</taxon>
        <taxon>Sphagnopsida</taxon>
        <taxon>Sphagnales</taxon>
        <taxon>Sphagnaceae</taxon>
        <taxon>Sphagnum</taxon>
    </lineage>
</organism>
<proteinExistence type="predicted"/>
<sequence length="860" mass="95035">MLPRRHSPHVRAEALSRKRHEFEPWAGKDSPRATAATASSKAASSVRDEPHQQQQVCGLCSSSMRATDFKTKKKPAYFLSSGSSFEETTTEVTEEDDYTRSQRRGDRRWRSGGGSTTTQSKSWVTRSESSCVMSNSGFQDGGREDKHDEAEAGANNTTAKVAGVVCNDESSSPAEVVGDCGAVMTAKEQACAVGSDHHLSAGGYVVTSGGSGGSGGSVASGGGSVAERALVEAQVVGKRGKVEALLDEAEITCWRWLVSNAGIIVILLVFSNMETRGEQQQEQQQQQLTLSALSQKILGVISVLSSVISLVIIFVVGVSSGFWWRAQHQKTTTESLQSPKVMRIEEVQNSSSNDSVCSRQVSLSPKGSGLNVGNIVQQYTLKEIASMTNDFKEELGRGGQGIVYAAMLPGEPKIRAAVKKLQRNDGVFVGNPDKPVPQTLEKEFWAELKTISRLHHGNLVALLGYCVEGRELFLIYELMSNGSLEQHLHKCDSGLPGATFLDWRARMRVAIDVAQGLEYLHRHAHPHLVHRDIKSSNILFDDNMQAKIADFGLSKALIVGHDPTASHRVRGTAGYVDPSYLKTGRPVDKNDVYSFGVLLLELITGRKAIQQKVSLVTWCKEFFTNDPSLLPVLLPRMVDRGILHYEYTLDQLQNVVKVARACLDENQERRLSMKEVIIALYNATTMEDVSSSEFSFEYLLNNASSFHSHGDPQSPTSFRKGPSSYEIKDNTIIVKAMVDHFKIAMRCKIWPTPKNFGLNKIEVTANGAFLWKKGLWWYNARSYREFTVDDQITLIAEWHVALRTSRYGLASGDPRRSQGPFCVKYLALKDFEGNPLIEYHGDRSPLPASNVSTLHQEWWL</sequence>
<feature type="region of interest" description="Disordered" evidence="3">
    <location>
        <begin position="1"/>
        <end position="57"/>
    </location>
</feature>
<keyword evidence="4" id="KW-0812">Transmembrane</keyword>
<dbReference type="SMART" id="SM00220">
    <property type="entry name" value="S_TKc"/>
    <property type="match status" value="1"/>
</dbReference>
<feature type="region of interest" description="Disordered" evidence="3">
    <location>
        <begin position="83"/>
        <end position="154"/>
    </location>
</feature>
<evidence type="ECO:0000256" key="2">
    <source>
        <dbReference type="ARBA" id="ARBA00022840"/>
    </source>
</evidence>
<dbReference type="PANTHER" id="PTHR47989">
    <property type="entry name" value="OS01G0750732 PROTEIN"/>
    <property type="match status" value="1"/>
</dbReference>
<evidence type="ECO:0000313" key="7">
    <source>
        <dbReference type="Proteomes" id="UP001497522"/>
    </source>
</evidence>
<dbReference type="Proteomes" id="UP001497522">
    <property type="component" value="Chromosome 9"/>
</dbReference>
<feature type="compositionally biased region" description="Basic and acidic residues" evidence="3">
    <location>
        <begin position="10"/>
        <end position="23"/>
    </location>
</feature>